<dbReference type="OrthoDB" id="652091at2759"/>
<dbReference type="SUPFAM" id="SSF48613">
    <property type="entry name" value="Heme oxygenase-like"/>
    <property type="match status" value="1"/>
</dbReference>
<dbReference type="PANTHER" id="PTHR10720:SF0">
    <property type="entry name" value="HEME OXYGENASE"/>
    <property type="match status" value="1"/>
</dbReference>
<evidence type="ECO:0000256" key="2">
    <source>
        <dbReference type="ARBA" id="ARBA00022723"/>
    </source>
</evidence>
<evidence type="ECO:0000313" key="9">
    <source>
        <dbReference type="Proteomes" id="UP000594454"/>
    </source>
</evidence>
<dbReference type="PANTHER" id="PTHR10720">
    <property type="entry name" value="HEME OXYGENASE"/>
    <property type="match status" value="1"/>
</dbReference>
<dbReference type="Pfam" id="PF01126">
    <property type="entry name" value="Heme_oxygenase"/>
    <property type="match status" value="1"/>
</dbReference>
<evidence type="ECO:0000256" key="3">
    <source>
        <dbReference type="ARBA" id="ARBA00023004"/>
    </source>
</evidence>
<dbReference type="FunCoup" id="A0A7R8V7F7">
    <property type="interactions" value="415"/>
</dbReference>
<dbReference type="AlphaFoldDB" id="A0A7R8V7F7"/>
<evidence type="ECO:0000256" key="6">
    <source>
        <dbReference type="PIRSR" id="PIRSR000343-2"/>
    </source>
</evidence>
<dbReference type="CDD" id="cd19165">
    <property type="entry name" value="HemeO"/>
    <property type="match status" value="1"/>
</dbReference>
<evidence type="ECO:0000256" key="4">
    <source>
        <dbReference type="PIRNR" id="PIRNR000343"/>
    </source>
</evidence>
<evidence type="ECO:0000313" key="8">
    <source>
        <dbReference type="EMBL" id="CAD7093502.1"/>
    </source>
</evidence>
<dbReference type="InParanoid" id="A0A7R8V7F7"/>
<feature type="binding site" evidence="5">
    <location>
        <position position="174"/>
    </location>
    <ligand>
        <name>heme b</name>
        <dbReference type="ChEBI" id="CHEBI:60344"/>
    </ligand>
</feature>
<sequence>MVSSNEESFTRQMRAATKESHDISDALVNAKMVLALNDNRVWADGLLIFYEVFAYLERNVPPEILPEDYHRKEAFEKDLAHFLGPDWTNDYSPRKAVQDYIDHLEELKKENPELLIAYVYHLYMGLLSGAQILQKKRSIAQRLNPLSSKNNNTIGAEATHFENHTASDLKKRMRELLNERAKGYSEETKKRVIEESLKVFELNNKIISTVRGVNQVAFKKVMIAGLFCLLSFLVYKMFFM</sequence>
<dbReference type="InterPro" id="IPR016053">
    <property type="entry name" value="Haem_Oase-like"/>
</dbReference>
<feature type="binding site" evidence="5">
    <location>
        <position position="14"/>
    </location>
    <ligand>
        <name>heme b</name>
        <dbReference type="ChEBI" id="CHEBI:60344"/>
    </ligand>
</feature>
<dbReference type="EMBL" id="LR899014">
    <property type="protein sequence ID" value="CAD7093502.1"/>
    <property type="molecule type" value="Genomic_DNA"/>
</dbReference>
<protein>
    <recommendedName>
        <fullName evidence="4">Heme oxygenase</fullName>
        <ecNumber evidence="4">1.14.14.18</ecNumber>
    </recommendedName>
</protein>
<feature type="transmembrane region" description="Helical" evidence="7">
    <location>
        <begin position="221"/>
        <end position="239"/>
    </location>
</feature>
<comment type="similarity">
    <text evidence="4">Belongs to the heme oxygenase family.</text>
</comment>
<evidence type="ECO:0000256" key="7">
    <source>
        <dbReference type="SAM" id="Phobius"/>
    </source>
</evidence>
<dbReference type="InterPro" id="IPR016084">
    <property type="entry name" value="Haem_Oase-like_multi-hlx"/>
</dbReference>
<keyword evidence="2 4" id="KW-0479">Metal-binding</keyword>
<gene>
    <name evidence="8" type="ORF">HERILL_LOCUS15779</name>
</gene>
<dbReference type="PIRSF" id="PIRSF000343">
    <property type="entry name" value="Haem_Oase"/>
    <property type="match status" value="1"/>
</dbReference>
<reference evidence="8 9" key="1">
    <citation type="submission" date="2020-11" db="EMBL/GenBank/DDBJ databases">
        <authorList>
            <person name="Wallbank WR R."/>
            <person name="Pardo Diaz C."/>
            <person name="Kozak K."/>
            <person name="Martin S."/>
            <person name="Jiggins C."/>
            <person name="Moest M."/>
            <person name="Warren A I."/>
            <person name="Generalovic N T."/>
            <person name="Byers J.R.P. K."/>
            <person name="Montejo-Kovacevich G."/>
            <person name="Yen C E."/>
        </authorList>
    </citation>
    <scope>NUCLEOTIDE SEQUENCE [LARGE SCALE GENOMIC DNA]</scope>
</reference>
<evidence type="ECO:0000256" key="5">
    <source>
        <dbReference type="PIRSR" id="PIRSR000343-1"/>
    </source>
</evidence>
<keyword evidence="7" id="KW-0472">Membrane</keyword>
<organism evidence="8 9">
    <name type="scientific">Hermetia illucens</name>
    <name type="common">Black soldier fly</name>
    <dbReference type="NCBI Taxonomy" id="343691"/>
    <lineage>
        <taxon>Eukaryota</taxon>
        <taxon>Metazoa</taxon>
        <taxon>Ecdysozoa</taxon>
        <taxon>Arthropoda</taxon>
        <taxon>Hexapoda</taxon>
        <taxon>Insecta</taxon>
        <taxon>Pterygota</taxon>
        <taxon>Neoptera</taxon>
        <taxon>Endopterygota</taxon>
        <taxon>Diptera</taxon>
        <taxon>Brachycera</taxon>
        <taxon>Stratiomyomorpha</taxon>
        <taxon>Stratiomyidae</taxon>
        <taxon>Hermetiinae</taxon>
        <taxon>Hermetia</taxon>
    </lineage>
</organism>
<comment type="catalytic activity">
    <reaction evidence="4">
        <text>heme b + 3 reduced [NADPH--hemoprotein reductase] + 3 O2 = biliverdin IXalpha + CO + Fe(2+) + 3 oxidized [NADPH--hemoprotein reductase] + 3 H2O + H(+)</text>
        <dbReference type="Rhea" id="RHEA:21764"/>
        <dbReference type="Rhea" id="RHEA-COMP:11964"/>
        <dbReference type="Rhea" id="RHEA-COMP:11965"/>
        <dbReference type="ChEBI" id="CHEBI:15377"/>
        <dbReference type="ChEBI" id="CHEBI:15378"/>
        <dbReference type="ChEBI" id="CHEBI:15379"/>
        <dbReference type="ChEBI" id="CHEBI:17245"/>
        <dbReference type="ChEBI" id="CHEBI:29033"/>
        <dbReference type="ChEBI" id="CHEBI:57618"/>
        <dbReference type="ChEBI" id="CHEBI:57991"/>
        <dbReference type="ChEBI" id="CHEBI:58210"/>
        <dbReference type="ChEBI" id="CHEBI:60344"/>
        <dbReference type="EC" id="1.14.14.18"/>
    </reaction>
</comment>
<feature type="binding site" evidence="5">
    <location>
        <position position="120"/>
    </location>
    <ligand>
        <name>heme b</name>
        <dbReference type="ChEBI" id="CHEBI:60344"/>
    </ligand>
</feature>
<keyword evidence="7" id="KW-0812">Transmembrane</keyword>
<keyword evidence="7" id="KW-1133">Transmembrane helix</keyword>
<evidence type="ECO:0000256" key="1">
    <source>
        <dbReference type="ARBA" id="ARBA00022617"/>
    </source>
</evidence>
<accession>A0A7R8V7F7</accession>
<dbReference type="Proteomes" id="UP000594454">
    <property type="component" value="Chromosome 6"/>
</dbReference>
<dbReference type="GO" id="GO:0004392">
    <property type="term" value="F:heme oxygenase (decyclizing) activity"/>
    <property type="evidence" value="ECO:0007669"/>
    <property type="project" value="UniProtKB-UniRule"/>
</dbReference>
<dbReference type="Gene3D" id="1.20.910.10">
    <property type="entry name" value="Heme oxygenase-like"/>
    <property type="match status" value="1"/>
</dbReference>
<keyword evidence="1 4" id="KW-0349">Heme</keyword>
<name>A0A7R8V7F7_HERIL</name>
<dbReference type="GO" id="GO:0006788">
    <property type="term" value="P:heme oxidation"/>
    <property type="evidence" value="ECO:0007669"/>
    <property type="project" value="UniProtKB-UniRule"/>
</dbReference>
<feature type="binding site" description="axial binding residue" evidence="6">
    <location>
        <position position="21"/>
    </location>
    <ligand>
        <name>heme b</name>
        <dbReference type="ChEBI" id="CHEBI:60344"/>
    </ligand>
    <ligandPart>
        <name>Fe</name>
        <dbReference type="ChEBI" id="CHEBI:18248"/>
    </ligandPart>
</feature>
<dbReference type="GO" id="GO:0046872">
    <property type="term" value="F:metal ion binding"/>
    <property type="evidence" value="ECO:0007669"/>
    <property type="project" value="UniProtKB-UniRule"/>
</dbReference>
<keyword evidence="3 4" id="KW-0408">Iron</keyword>
<proteinExistence type="inferred from homology"/>
<dbReference type="OMA" id="FAFAFQM"/>
<dbReference type="InterPro" id="IPR002051">
    <property type="entry name" value="Haem_Oase"/>
</dbReference>
<keyword evidence="9" id="KW-1185">Reference proteome</keyword>
<dbReference type="EC" id="1.14.14.18" evidence="4"/>